<dbReference type="Gene3D" id="3.30.70.150">
    <property type="entry name" value="RuBisCO large subunit, N-terminal domain"/>
    <property type="match status" value="1"/>
</dbReference>
<evidence type="ECO:0000313" key="3">
    <source>
        <dbReference type="Proteomes" id="UP000031623"/>
    </source>
</evidence>
<reference evidence="2 3" key="1">
    <citation type="journal article" date="2014" name="ISME J.">
        <title>Ecophysiology of Thioploca ingrica as revealed by the complete genome sequence supplemented with proteomic evidence.</title>
        <authorList>
            <person name="Kojima H."/>
            <person name="Ogura Y."/>
            <person name="Yamamoto N."/>
            <person name="Togashi T."/>
            <person name="Mori H."/>
            <person name="Watanabe T."/>
            <person name="Nemoto F."/>
            <person name="Kurokawa K."/>
            <person name="Hayashi T."/>
            <person name="Fukui M."/>
        </authorList>
    </citation>
    <scope>NUCLEOTIDE SEQUENCE [LARGE SCALE GENOMIC DNA]</scope>
</reference>
<dbReference type="OrthoDB" id="9770811at2"/>
<name>A0A090AKJ6_9GAMM</name>
<keyword evidence="3" id="KW-1185">Reference proteome</keyword>
<dbReference type="Proteomes" id="UP000031623">
    <property type="component" value="Chromosome"/>
</dbReference>
<dbReference type="Gene3D" id="3.20.20.110">
    <property type="entry name" value="Ribulose bisphosphate carboxylase, large subunit, C-terminal domain"/>
    <property type="match status" value="1"/>
</dbReference>
<dbReference type="AlphaFoldDB" id="A0A090AKJ6"/>
<dbReference type="Pfam" id="PF00016">
    <property type="entry name" value="RuBisCO_large"/>
    <property type="match status" value="1"/>
</dbReference>
<dbReference type="KEGG" id="tig:THII_1875"/>
<feature type="domain" description="Ribulose bisphosphate carboxylase large subunit C-terminal" evidence="1">
    <location>
        <begin position="116"/>
        <end position="351"/>
    </location>
</feature>
<sequence length="372" mass="40154">MIGERFQVIYHLSGTEAVALEKAQTICLEQTVEVGQELVPNGFIKEHIVGRLEQFSPVTSNCYAATISYAVETAAGELTQLLNVIFGNTSIKPEIRVQQLILSEKLLAQFGGPRFGIAGLRQLIGVAEKPLLCTALKPMGKSVIELAGLAYQFALGGVDLIKDDHGLTNQPFCPFTERVKACSEAVHRANRQTGKHCLYVPNITAPCHQLRERAIYAQEIGAGALLIAPGLTGFDSLRALAADDAIRLPLISHPAFLGTMVTHPANGLAHGVLFGQLQRLMGADAVIYPNYGGRFGFTREECQSIAASCREPMGHYLPIFPMPGGGMSLEKIPDLLNEYGNEVVLLVGGALYTRSPDIVDNGRYILSLVGRS</sequence>
<proteinExistence type="predicted"/>
<dbReference type="InterPro" id="IPR000685">
    <property type="entry name" value="RuBisCO_lsu_C"/>
</dbReference>
<dbReference type="InterPro" id="IPR033966">
    <property type="entry name" value="RuBisCO"/>
</dbReference>
<dbReference type="HOGENOM" id="CLU_031450_3_1_6"/>
<accession>A0A090AKJ6</accession>
<protein>
    <submittedName>
        <fullName evidence="2">Ribulose bisphosphate carboxylase-like protein</fullName>
    </submittedName>
</protein>
<organism evidence="2 3">
    <name type="scientific">Thioploca ingrica</name>
    <dbReference type="NCBI Taxonomy" id="40754"/>
    <lineage>
        <taxon>Bacteria</taxon>
        <taxon>Pseudomonadati</taxon>
        <taxon>Pseudomonadota</taxon>
        <taxon>Gammaproteobacteria</taxon>
        <taxon>Thiotrichales</taxon>
        <taxon>Thiotrichaceae</taxon>
        <taxon>Thioploca</taxon>
    </lineage>
</organism>
<dbReference type="STRING" id="40754.THII_1875"/>
<dbReference type="SUPFAM" id="SSF51649">
    <property type="entry name" value="RuBisCo, C-terminal domain"/>
    <property type="match status" value="1"/>
</dbReference>
<dbReference type="EMBL" id="AP014633">
    <property type="protein sequence ID" value="BAP56172.1"/>
    <property type="molecule type" value="Genomic_DNA"/>
</dbReference>
<evidence type="ECO:0000259" key="1">
    <source>
        <dbReference type="Pfam" id="PF00016"/>
    </source>
</evidence>
<gene>
    <name evidence="2" type="ORF">THII_1875</name>
</gene>
<dbReference type="PANTHER" id="PTHR42704">
    <property type="entry name" value="RIBULOSE BISPHOSPHATE CARBOXYLASE"/>
    <property type="match status" value="1"/>
</dbReference>
<dbReference type="InterPro" id="IPR036376">
    <property type="entry name" value="RuBisCO_lsu_C_sf"/>
</dbReference>
<dbReference type="SFLD" id="SFLDG00301">
    <property type="entry name" value="RuBisCO-like_proteins"/>
    <property type="match status" value="1"/>
</dbReference>
<dbReference type="CDD" id="cd08210">
    <property type="entry name" value="RLP_RrRLP"/>
    <property type="match status" value="1"/>
</dbReference>
<dbReference type="InterPro" id="IPR036422">
    <property type="entry name" value="RuBisCO_lsu_N_sf"/>
</dbReference>
<dbReference type="SFLD" id="SFLDF00158">
    <property type="entry name" value="5-methylthio-D-ribulose_1-phos"/>
    <property type="match status" value="1"/>
</dbReference>
<dbReference type="GO" id="GO:0000287">
    <property type="term" value="F:magnesium ion binding"/>
    <property type="evidence" value="ECO:0007669"/>
    <property type="project" value="InterPro"/>
</dbReference>
<dbReference type="SFLD" id="SFLDS00014">
    <property type="entry name" value="RuBisCO"/>
    <property type="match status" value="1"/>
</dbReference>
<dbReference type="SUPFAM" id="SSF54966">
    <property type="entry name" value="RuBisCO, large subunit, small (N-terminal) domain"/>
    <property type="match status" value="1"/>
</dbReference>
<dbReference type="GO" id="GO:0016984">
    <property type="term" value="F:ribulose-bisphosphate carboxylase activity"/>
    <property type="evidence" value="ECO:0007669"/>
    <property type="project" value="InterPro"/>
</dbReference>
<dbReference type="GO" id="GO:0015977">
    <property type="term" value="P:carbon fixation"/>
    <property type="evidence" value="ECO:0007669"/>
    <property type="project" value="InterPro"/>
</dbReference>
<dbReference type="PANTHER" id="PTHR42704:SF17">
    <property type="entry name" value="RIBULOSE BISPHOSPHATE CARBOXYLASE LARGE CHAIN"/>
    <property type="match status" value="1"/>
</dbReference>
<evidence type="ECO:0000313" key="2">
    <source>
        <dbReference type="EMBL" id="BAP56172.1"/>
    </source>
</evidence>